<evidence type="ECO:0000256" key="1">
    <source>
        <dbReference type="ARBA" id="ARBA00008609"/>
    </source>
</evidence>
<sequence length="805" mass="88446">MQTTTRVAVIGGGVVGCSVLYHLTKLGWSDVMLIDRSDLTSGSTWHAAGGFHTLNGDTNMAALQGYTIRLYKELEEITGLSCGLHHVGGVTLADNRDRFDMLLAERAKHRYMGLETEIVGPEEIARIAPVTDVTGVIGALYDPLDGHLDPSGTTHAYARAARLGGATIETHCKVLETKPRADGTWDVVTEKGTIHAEHVVNAAGLWAREVGAMAGVYLPLHPMEHQYVVTDEVPEIVEIIEGGEEHPHVMDPAGESYLRQEGRGLCIGFYEQRAKPWAVDGTPWEFGHELLPDDLDKIEDSIAFAYRRFPALERAGVKSVIHGPFTFAPDGNPLVGPVPGMPGYWSACGVMAGFSQGGGVGLMLAQWMVEGECERDVTAMDVARFGDWITPGYTLPKVVENYRHRFSVAYPNEELPAARPFRQTPMYDVFDRLGAVWGHQFGLEVVNYFAEGDEPRYETPSFRRSNAHHAAAREVRAVRENVGINEVHNFGKYLVTGAGARDWLDRIMAGRIPRPGRLSLTPMLSPNGRLIGDFTVSCLGPEAFQLTASYGAQAVHMRWFQKNEADDVRVENISDRLNGFQIAGPRARDVLLAATRAPLDEMRFMDLRHATIGMVDCLVQRVSYTGDLGYEIYCDPMAQRALWDALSAAGEPHGMRPFGMRAMMSLRLDKFFGSWLGEFSPDYTPGETGMDRFIQWSKNADFIGRAAAEAERAESAARRLCAFQVDALDADVAGYEPIWMGGAVKGFCTTGGYSHHAQKSIALGLIPREAAEDGLQVEIEILGEMRPATLLTEPLFDADGARMRG</sequence>
<dbReference type="GO" id="GO:0005737">
    <property type="term" value="C:cytoplasm"/>
    <property type="evidence" value="ECO:0007669"/>
    <property type="project" value="TreeGrafter"/>
</dbReference>
<feature type="domain" description="Aminomethyltransferase C-terminal" evidence="5">
    <location>
        <begin position="718"/>
        <end position="797"/>
    </location>
</feature>
<dbReference type="SUPFAM" id="SSF51905">
    <property type="entry name" value="FAD/NAD(P)-binding domain"/>
    <property type="match status" value="1"/>
</dbReference>
<evidence type="ECO:0000313" key="7">
    <source>
        <dbReference type="EMBL" id="RKF15057.1"/>
    </source>
</evidence>
<dbReference type="Gene3D" id="3.50.50.60">
    <property type="entry name" value="FAD/NAD(P)-binding domain"/>
    <property type="match status" value="1"/>
</dbReference>
<evidence type="ECO:0000259" key="4">
    <source>
        <dbReference type="Pfam" id="PF01571"/>
    </source>
</evidence>
<dbReference type="InterPro" id="IPR013977">
    <property type="entry name" value="GcvT_C"/>
</dbReference>
<dbReference type="PANTHER" id="PTHR13847">
    <property type="entry name" value="SARCOSINE DEHYDROGENASE-RELATED"/>
    <property type="match status" value="1"/>
</dbReference>
<protein>
    <submittedName>
        <fullName evidence="7">FAD-dependent oxidoreductase</fullName>
    </submittedName>
</protein>
<keyword evidence="8" id="KW-1185">Reference proteome</keyword>
<keyword evidence="2" id="KW-0560">Oxidoreductase</keyword>
<evidence type="ECO:0000256" key="2">
    <source>
        <dbReference type="ARBA" id="ARBA00023002"/>
    </source>
</evidence>
<dbReference type="Pfam" id="PF08669">
    <property type="entry name" value="GCV_T_C"/>
    <property type="match status" value="1"/>
</dbReference>
<dbReference type="AlphaFoldDB" id="A0A3A8AVE6"/>
<evidence type="ECO:0000259" key="3">
    <source>
        <dbReference type="Pfam" id="PF01266"/>
    </source>
</evidence>
<dbReference type="EMBL" id="RAPE01000002">
    <property type="protein sequence ID" value="RKF15057.1"/>
    <property type="molecule type" value="Genomic_DNA"/>
</dbReference>
<dbReference type="SUPFAM" id="SSF54373">
    <property type="entry name" value="FAD-linked reductases, C-terminal domain"/>
    <property type="match status" value="1"/>
</dbReference>
<dbReference type="Gene3D" id="3.30.70.1400">
    <property type="entry name" value="Aminomethyltransferase beta-barrel domains"/>
    <property type="match status" value="1"/>
</dbReference>
<dbReference type="GO" id="GO:0047865">
    <property type="term" value="F:dimethylglycine dehydrogenase activity"/>
    <property type="evidence" value="ECO:0007669"/>
    <property type="project" value="TreeGrafter"/>
</dbReference>
<organism evidence="7 8">
    <name type="scientific">Roseovarius spongiae</name>
    <dbReference type="NCBI Taxonomy" id="2320272"/>
    <lineage>
        <taxon>Bacteria</taxon>
        <taxon>Pseudomonadati</taxon>
        <taxon>Pseudomonadota</taxon>
        <taxon>Alphaproteobacteria</taxon>
        <taxon>Rhodobacterales</taxon>
        <taxon>Roseobacteraceae</taxon>
        <taxon>Roseovarius</taxon>
    </lineage>
</organism>
<dbReference type="InterPro" id="IPR006222">
    <property type="entry name" value="GCVT_N"/>
</dbReference>
<reference evidence="7 8" key="1">
    <citation type="submission" date="2018-09" db="EMBL/GenBank/DDBJ databases">
        <title>Roseovarius spongiae sp. nov., isolated from a marine sponge.</title>
        <authorList>
            <person name="Zhuang L."/>
            <person name="Luo L."/>
        </authorList>
    </citation>
    <scope>NUCLEOTIDE SEQUENCE [LARGE SCALE GENOMIC DNA]</scope>
    <source>
        <strain evidence="7 8">HN-E21</strain>
    </source>
</reference>
<dbReference type="OrthoDB" id="7156675at2"/>
<dbReference type="Gene3D" id="2.40.30.110">
    <property type="entry name" value="Aminomethyltransferase beta-barrel domains"/>
    <property type="match status" value="1"/>
</dbReference>
<evidence type="ECO:0000313" key="8">
    <source>
        <dbReference type="Proteomes" id="UP000281128"/>
    </source>
</evidence>
<dbReference type="InterPro" id="IPR036188">
    <property type="entry name" value="FAD/NAD-bd_sf"/>
</dbReference>
<dbReference type="Gene3D" id="3.30.1360.120">
    <property type="entry name" value="Probable tRNA modification gtpase trme, domain 1"/>
    <property type="match status" value="1"/>
</dbReference>
<evidence type="ECO:0000259" key="6">
    <source>
        <dbReference type="Pfam" id="PF16350"/>
    </source>
</evidence>
<comment type="caution">
    <text evidence="7">The sequence shown here is derived from an EMBL/GenBank/DDBJ whole genome shotgun (WGS) entry which is preliminary data.</text>
</comment>
<gene>
    <name evidence="7" type="ORF">D6850_09380</name>
</gene>
<comment type="similarity">
    <text evidence="1">Belongs to the GcvT family.</text>
</comment>
<feature type="domain" description="GCVT N-terminal" evidence="4">
    <location>
        <begin position="426"/>
        <end position="698"/>
    </location>
</feature>
<accession>A0A3A8AVE6</accession>
<dbReference type="SUPFAM" id="SSF103025">
    <property type="entry name" value="Folate-binding domain"/>
    <property type="match status" value="1"/>
</dbReference>
<name>A0A3A8AVE6_9RHOB</name>
<dbReference type="PANTHER" id="PTHR13847:SF187">
    <property type="entry name" value="DIMETHYLGLYCINE DEHYDROGENASE, MITOCHONDRIAL"/>
    <property type="match status" value="1"/>
</dbReference>
<feature type="domain" description="FAD dependent oxidoreductase" evidence="3">
    <location>
        <begin position="6"/>
        <end position="367"/>
    </location>
</feature>
<dbReference type="InterPro" id="IPR027266">
    <property type="entry name" value="TrmE/GcvT-like"/>
</dbReference>
<dbReference type="Pfam" id="PF01571">
    <property type="entry name" value="GCV_T"/>
    <property type="match status" value="1"/>
</dbReference>
<dbReference type="InterPro" id="IPR029043">
    <property type="entry name" value="GcvT/YgfZ_C"/>
</dbReference>
<dbReference type="Proteomes" id="UP000281128">
    <property type="component" value="Unassembled WGS sequence"/>
</dbReference>
<evidence type="ECO:0000259" key="5">
    <source>
        <dbReference type="Pfam" id="PF08669"/>
    </source>
</evidence>
<dbReference type="RefSeq" id="WP_121166147.1">
    <property type="nucleotide sequence ID" value="NZ_RAPE01000002.1"/>
</dbReference>
<feature type="domain" description="FAD dependent oxidoreductase central" evidence="6">
    <location>
        <begin position="370"/>
        <end position="423"/>
    </location>
</feature>
<dbReference type="InterPro" id="IPR032503">
    <property type="entry name" value="FAO_M"/>
</dbReference>
<dbReference type="Pfam" id="PF16350">
    <property type="entry name" value="FAO_M"/>
    <property type="match status" value="1"/>
</dbReference>
<dbReference type="Pfam" id="PF01266">
    <property type="entry name" value="DAO"/>
    <property type="match status" value="1"/>
</dbReference>
<dbReference type="SUPFAM" id="SSF101790">
    <property type="entry name" value="Aminomethyltransferase beta-barrel domain"/>
    <property type="match status" value="1"/>
</dbReference>
<dbReference type="InterPro" id="IPR006076">
    <property type="entry name" value="FAD-dep_OxRdtase"/>
</dbReference>
<dbReference type="Gene3D" id="3.30.9.10">
    <property type="entry name" value="D-Amino Acid Oxidase, subunit A, domain 2"/>
    <property type="match status" value="1"/>
</dbReference>
<proteinExistence type="inferred from homology"/>
<dbReference type="PROSITE" id="PS51257">
    <property type="entry name" value="PROKAR_LIPOPROTEIN"/>
    <property type="match status" value="1"/>
</dbReference>